<evidence type="ECO:0000256" key="18">
    <source>
        <dbReference type="PIRSR" id="PIRSR606539-1"/>
    </source>
</evidence>
<dbReference type="PANTHER" id="PTHR24092">
    <property type="entry name" value="PROBABLE PHOSPHOLIPID-TRANSPORTING ATPASE"/>
    <property type="match status" value="1"/>
</dbReference>
<dbReference type="InterPro" id="IPR036412">
    <property type="entry name" value="HAD-like_sf"/>
</dbReference>
<dbReference type="NCBIfam" id="TIGR01494">
    <property type="entry name" value="ATPase_P-type"/>
    <property type="match status" value="3"/>
</dbReference>
<dbReference type="PRINTS" id="PR00119">
    <property type="entry name" value="CATATPASE"/>
</dbReference>
<dbReference type="SUPFAM" id="SSF81660">
    <property type="entry name" value="Metal cation-transporting ATPase, ATP-binding domain N"/>
    <property type="match status" value="1"/>
</dbReference>
<feature type="transmembrane region" description="Helical" evidence="21">
    <location>
        <begin position="1083"/>
        <end position="1103"/>
    </location>
</feature>
<feature type="binding site" evidence="19">
    <location>
        <position position="508"/>
    </location>
    <ligand>
        <name>ATP</name>
        <dbReference type="ChEBI" id="CHEBI:30616"/>
    </ligand>
</feature>
<feature type="binding site" evidence="19">
    <location>
        <position position="870"/>
    </location>
    <ligand>
        <name>ATP</name>
        <dbReference type="ChEBI" id="CHEBI:30616"/>
    </ligand>
</feature>
<dbReference type="SUPFAM" id="SSF56784">
    <property type="entry name" value="HAD-like"/>
    <property type="match status" value="1"/>
</dbReference>
<dbReference type="InterPro" id="IPR032631">
    <property type="entry name" value="P-type_ATPase_N"/>
</dbReference>
<feature type="binding site" evidence="19">
    <location>
        <position position="702"/>
    </location>
    <ligand>
        <name>ATP</name>
        <dbReference type="ChEBI" id="CHEBI:30616"/>
    </ligand>
</feature>
<dbReference type="InterPro" id="IPR032630">
    <property type="entry name" value="P_typ_ATPase_c"/>
</dbReference>
<keyword evidence="7 19" id="KW-0547">Nucleotide-binding</keyword>
<feature type="binding site" evidence="20">
    <location>
        <position position="510"/>
    </location>
    <ligand>
        <name>Mg(2+)</name>
        <dbReference type="ChEBI" id="CHEBI:18420"/>
    </ligand>
</feature>
<dbReference type="InterPro" id="IPR044492">
    <property type="entry name" value="P_typ_ATPase_HD_dom"/>
</dbReference>
<evidence type="ECO:0000256" key="14">
    <source>
        <dbReference type="ARBA" id="ARBA00023136"/>
    </source>
</evidence>
<dbReference type="Pfam" id="PF00122">
    <property type="entry name" value="E1-E2_ATPase"/>
    <property type="match status" value="1"/>
</dbReference>
<evidence type="ECO:0000256" key="9">
    <source>
        <dbReference type="ARBA" id="ARBA00022842"/>
    </source>
</evidence>
<dbReference type="GO" id="GO:0016887">
    <property type="term" value="F:ATP hydrolysis activity"/>
    <property type="evidence" value="ECO:0007669"/>
    <property type="project" value="InterPro"/>
</dbReference>
<dbReference type="NCBIfam" id="TIGR01652">
    <property type="entry name" value="ATPase-Plipid"/>
    <property type="match status" value="1"/>
</dbReference>
<evidence type="ECO:0000256" key="17">
    <source>
        <dbReference type="ARBA" id="ARBA00049499"/>
    </source>
</evidence>
<keyword evidence="5 21" id="KW-0812">Transmembrane</keyword>
<evidence type="ECO:0000259" key="22">
    <source>
        <dbReference type="Pfam" id="PF00122"/>
    </source>
</evidence>
<dbReference type="InterPro" id="IPR023299">
    <property type="entry name" value="ATPase_P-typ_cyto_dom_N"/>
</dbReference>
<evidence type="ECO:0000313" key="25">
    <source>
        <dbReference type="EMBL" id="CRZ01198.1"/>
    </source>
</evidence>
<evidence type="ECO:0000256" key="5">
    <source>
        <dbReference type="ARBA" id="ARBA00022692"/>
    </source>
</evidence>
<dbReference type="GO" id="GO:0005802">
    <property type="term" value="C:trans-Golgi network"/>
    <property type="evidence" value="ECO:0007669"/>
    <property type="project" value="TreeGrafter"/>
</dbReference>
<evidence type="ECO:0000256" key="21">
    <source>
        <dbReference type="RuleBase" id="RU362033"/>
    </source>
</evidence>
<feature type="binding site" evidence="20">
    <location>
        <position position="894"/>
    </location>
    <ligand>
        <name>Mg(2+)</name>
        <dbReference type="ChEBI" id="CHEBI:18420"/>
    </ligand>
</feature>
<feature type="binding site" evidence="19">
    <location>
        <position position="510"/>
    </location>
    <ligand>
        <name>ATP</name>
        <dbReference type="ChEBI" id="CHEBI:30616"/>
    </ligand>
</feature>
<dbReference type="EMBL" id="HACM01000756">
    <property type="protein sequence ID" value="CRZ01198.1"/>
    <property type="molecule type" value="Transcribed_RNA"/>
</dbReference>
<organism evidence="25">
    <name type="scientific">Spongospora subterranea</name>
    <dbReference type="NCBI Taxonomy" id="70186"/>
    <lineage>
        <taxon>Eukaryota</taxon>
        <taxon>Sar</taxon>
        <taxon>Rhizaria</taxon>
        <taxon>Endomyxa</taxon>
        <taxon>Phytomyxea</taxon>
        <taxon>Plasmodiophorida</taxon>
        <taxon>Plasmodiophoridae</taxon>
        <taxon>Spongospora</taxon>
    </lineage>
</organism>
<dbReference type="PANTHER" id="PTHR24092:SF5">
    <property type="entry name" value="PHOSPHOLIPID-TRANSPORTING ATPASE"/>
    <property type="match status" value="1"/>
</dbReference>
<keyword evidence="14 21" id="KW-0472">Membrane</keyword>
<evidence type="ECO:0000256" key="10">
    <source>
        <dbReference type="ARBA" id="ARBA00022967"/>
    </source>
</evidence>
<feature type="binding site" evidence="19">
    <location>
        <position position="864"/>
    </location>
    <ligand>
        <name>ATP</name>
        <dbReference type="ChEBI" id="CHEBI:30616"/>
    </ligand>
</feature>
<comment type="catalytic activity">
    <reaction evidence="17">
        <text>Na(+)(in) + ATP + H2O = Na(+)(out) + ADP + phosphate + H(+)</text>
        <dbReference type="Rhea" id="RHEA:14633"/>
        <dbReference type="ChEBI" id="CHEBI:15377"/>
        <dbReference type="ChEBI" id="CHEBI:15378"/>
        <dbReference type="ChEBI" id="CHEBI:29101"/>
        <dbReference type="ChEBI" id="CHEBI:30616"/>
        <dbReference type="ChEBI" id="CHEBI:43474"/>
        <dbReference type="ChEBI" id="CHEBI:456216"/>
        <dbReference type="EC" id="7.2.2.3"/>
    </reaction>
    <physiologicalReaction direction="left-to-right" evidence="17">
        <dbReference type="Rhea" id="RHEA:14634"/>
    </physiologicalReaction>
</comment>
<sequence length="1151" mass="129846">MSIDADLDSPFQHRFLGWRLRPTRTTMSDVHVSLLEQSPGHRNPNIRSGSGHSIIYIPKKRQGERGRLSASAAMSSARDGMRQLPLSADGFEIEDQSSSSDAQFNQHHDRVPLLKASLDKVRLFLSNTWQSSSQWCLRRDLPTSRALYFCGNGCAYTEPALSFPANRIRNQKYSLISFFPLVLYDQFRYFFNLYFLVVACSQVIPELQVGVLFTYVAPLVFVVSVTMSKEAHDDFKRFRRDKEANSARYQVIENGIPKTVPSSSLRVGDLVIIHKDERVPADMVLLKTREESGEIFIRTDQLDGETDWKLRHALHSTKNIAWEDIWTLEGRLEVEAPRKAIYDFAGTFRSGQGASPDVSHDVDSSLESLDLEHTIWSNTVIATGSVVGCVIYTGSETRAVMNANTPSTKMGLVDLELNSISKLLFVMTIILAFVMVTMKGLYGRWPIVLFRFVLLFSAIIPISLRVNLDMAKTLYSYQIMKDSNIEDTVVRTSTIPEELGRISYLFSDKTGTLTQNVMLFKKLQLRPPWAHHPETLSATKESIYRSFGGDDSNSELDEVSRYERRRRIEADHALQACVLGIALCHNVTPVVDQDTCKRTLQASSPDEVALVRFVESLDIVLESRTPKKISLRLPSREMLEYDVLNIFPFTSESKRMGIVVRSVLTGEIYFYLKGAESVMRTRVEQSDWLDEEVEQLAREGLRTLVFGGRILSLEEYEAWSQKYSIARGQLRGRDAAVRAVVQILEINLTLYGVTGVEDKLQPGVKTTLETLRNAGIKIWMLTGDKAETAECIGRSARLVDRNQQVFHIIASNRREACHRLDLFGTRTSSTAVLIDGPSLALLLEWSPNQFIEMACQAPAVICCRCSPTQKAQVVNLVAEYTKRRCAAIGDGGNDVSMIQAAHVGIGIVGLEGKQASLAADFSVNQFSYIQRLILWHGRNSYYRSARMSQFVMHRGIIISVIQAVFSSLFYWATIPIYTGWLYVGYATLFTQLPVCALVLDQDVHEDVVNLYPELYQDLQKSRPLSYKTFLVWVLVSVYQGSVIMLLGMILFEDKFLNVVAITFTSLILSELLNVAFEIHHWTVTMVICEVASLFLYLISISVLKNQIDIVFVLSFEFVWKVSLITCCATLPVSIAKYLQSKFSPTTASKVH</sequence>
<evidence type="ECO:0000256" key="2">
    <source>
        <dbReference type="ARBA" id="ARBA00004127"/>
    </source>
</evidence>
<evidence type="ECO:0000256" key="20">
    <source>
        <dbReference type="PIRSR" id="PIRSR606539-3"/>
    </source>
</evidence>
<evidence type="ECO:0000256" key="11">
    <source>
        <dbReference type="ARBA" id="ARBA00022989"/>
    </source>
</evidence>
<evidence type="ECO:0000256" key="4">
    <source>
        <dbReference type="ARBA" id="ARBA00022448"/>
    </source>
</evidence>
<keyword evidence="6 20" id="KW-0479">Metal-binding</keyword>
<dbReference type="InterPro" id="IPR023298">
    <property type="entry name" value="ATPase_P-typ_TM_dom_sf"/>
</dbReference>
<keyword evidence="9 20" id="KW-0460">Magnesium</keyword>
<dbReference type="InterPro" id="IPR023214">
    <property type="entry name" value="HAD_sf"/>
</dbReference>
<evidence type="ECO:0000256" key="7">
    <source>
        <dbReference type="ARBA" id="ARBA00022741"/>
    </source>
</evidence>
<feature type="transmembrane region" description="Helical" evidence="21">
    <location>
        <begin position="448"/>
        <end position="468"/>
    </location>
</feature>
<dbReference type="FunFam" id="3.40.50.1000:FF:000001">
    <property type="entry name" value="Phospholipid-transporting ATPase IC"/>
    <property type="match status" value="1"/>
</dbReference>
<feature type="binding site" evidence="20">
    <location>
        <position position="890"/>
    </location>
    <ligand>
        <name>Mg(2+)</name>
        <dbReference type="ChEBI" id="CHEBI:18420"/>
    </ligand>
</feature>
<dbReference type="EC" id="7.6.2.1" evidence="21"/>
<feature type="binding site" evidence="20">
    <location>
        <position position="508"/>
    </location>
    <ligand>
        <name>Mg(2+)</name>
        <dbReference type="ChEBI" id="CHEBI:18420"/>
    </ligand>
</feature>
<feature type="binding site" evidence="19">
    <location>
        <position position="649"/>
    </location>
    <ligand>
        <name>ATP</name>
        <dbReference type="ChEBI" id="CHEBI:30616"/>
    </ligand>
</feature>
<feature type="domain" description="P-type ATPase C-terminal" evidence="24">
    <location>
        <begin position="917"/>
        <end position="1145"/>
    </location>
</feature>
<evidence type="ECO:0000259" key="24">
    <source>
        <dbReference type="Pfam" id="PF16212"/>
    </source>
</evidence>
<dbReference type="SFLD" id="SFLDF00027">
    <property type="entry name" value="p-type_atpase"/>
    <property type="match status" value="1"/>
</dbReference>
<dbReference type="InterPro" id="IPR006539">
    <property type="entry name" value="P-type_ATPase_IV"/>
</dbReference>
<comment type="similarity">
    <text evidence="3 21">Belongs to the cation transport ATPase (P-type) (TC 3.A.3) family. Type IV subfamily.</text>
</comment>
<protein>
    <recommendedName>
        <fullName evidence="21">Phospholipid-transporting ATPase</fullName>
        <ecNumber evidence="21">7.6.2.1</ecNumber>
    </recommendedName>
</protein>
<evidence type="ECO:0000256" key="15">
    <source>
        <dbReference type="ARBA" id="ARBA00023201"/>
    </source>
</evidence>
<feature type="transmembrane region" description="Helical" evidence="21">
    <location>
        <begin position="1109"/>
        <end position="1132"/>
    </location>
</feature>
<comment type="catalytic activity">
    <reaction evidence="16 21">
        <text>ATP + H2O + phospholipidSide 1 = ADP + phosphate + phospholipidSide 2.</text>
        <dbReference type="EC" id="7.6.2.1"/>
    </reaction>
</comment>
<feature type="binding site" evidence="19">
    <location>
        <position position="894"/>
    </location>
    <ligand>
        <name>ATP</name>
        <dbReference type="ChEBI" id="CHEBI:30616"/>
    </ligand>
</feature>
<dbReference type="SUPFAM" id="SSF81653">
    <property type="entry name" value="Calcium ATPase, transduction domain A"/>
    <property type="match status" value="1"/>
</dbReference>
<dbReference type="AlphaFoldDB" id="A0A0H5QGP9"/>
<comment type="subcellular location">
    <subcellularLocation>
        <location evidence="2">Endomembrane system</location>
        <topology evidence="2">Multi-pass membrane protein</topology>
    </subcellularLocation>
    <subcellularLocation>
        <location evidence="21">Membrane</location>
        <topology evidence="21">Multi-pass membrane protein</topology>
    </subcellularLocation>
</comment>
<dbReference type="InterPro" id="IPR008250">
    <property type="entry name" value="ATPase_P-typ_transduc_dom_A_sf"/>
</dbReference>
<evidence type="ECO:0000256" key="13">
    <source>
        <dbReference type="ARBA" id="ARBA00023055"/>
    </source>
</evidence>
<feature type="transmembrane region" description="Helical" evidence="21">
    <location>
        <begin position="1029"/>
        <end position="1049"/>
    </location>
</feature>
<keyword evidence="11 21" id="KW-1133">Transmembrane helix</keyword>
<feature type="binding site" evidence="19">
    <location>
        <position position="607"/>
    </location>
    <ligand>
        <name>ATP</name>
        <dbReference type="ChEBI" id="CHEBI:30616"/>
    </ligand>
</feature>
<keyword evidence="12" id="KW-0915">Sodium</keyword>
<reference evidence="25" key="1">
    <citation type="submission" date="2015-04" db="EMBL/GenBank/DDBJ databases">
        <title>The genome sequence of the plant pathogenic Rhizarian Plasmodiophora brassicae reveals insights in its biotrophic life cycle and the origin of chitin synthesis.</title>
        <authorList>
            <person name="Schwelm A."/>
            <person name="Fogelqvist J."/>
            <person name="Knaust A."/>
            <person name="Julke S."/>
            <person name="Lilja T."/>
            <person name="Dhandapani V."/>
            <person name="Bonilla-Rosso G."/>
            <person name="Karlsson M."/>
            <person name="Shevchenko A."/>
            <person name="Choi S.R."/>
            <person name="Kim H.G."/>
            <person name="Park J.Y."/>
            <person name="Lim Y.P."/>
            <person name="Ludwig-Muller J."/>
            <person name="Dixelius C."/>
        </authorList>
    </citation>
    <scope>NUCLEOTIDE SEQUENCE</scope>
    <source>
        <tissue evidence="25">Potato root galls</tissue>
    </source>
</reference>
<dbReference type="Gene3D" id="2.70.150.10">
    <property type="entry name" value="Calcium-transporting ATPase, cytoplasmic transduction domain A"/>
    <property type="match status" value="1"/>
</dbReference>
<feature type="transmembrane region" description="Helical" evidence="21">
    <location>
        <begin position="423"/>
        <end position="442"/>
    </location>
</feature>
<evidence type="ECO:0000256" key="12">
    <source>
        <dbReference type="ARBA" id="ARBA00023053"/>
    </source>
</evidence>
<dbReference type="GO" id="GO:0005768">
    <property type="term" value="C:endosome"/>
    <property type="evidence" value="ECO:0007669"/>
    <property type="project" value="TreeGrafter"/>
</dbReference>
<evidence type="ECO:0000256" key="1">
    <source>
        <dbReference type="ARBA" id="ARBA00001946"/>
    </source>
</evidence>
<keyword evidence="4" id="KW-0813">Transport</keyword>
<feature type="binding site" evidence="19">
    <location>
        <position position="784"/>
    </location>
    <ligand>
        <name>ATP</name>
        <dbReference type="ChEBI" id="CHEBI:30616"/>
    </ligand>
</feature>
<dbReference type="InterPro" id="IPR018303">
    <property type="entry name" value="ATPase_P-typ_P_site"/>
</dbReference>
<evidence type="ECO:0000259" key="23">
    <source>
        <dbReference type="Pfam" id="PF16209"/>
    </source>
</evidence>
<dbReference type="PROSITE" id="PS00154">
    <property type="entry name" value="ATPASE_E1_E2"/>
    <property type="match status" value="1"/>
</dbReference>
<feature type="active site" description="4-aspartylphosphate intermediate" evidence="18">
    <location>
        <position position="508"/>
    </location>
</feature>
<dbReference type="SFLD" id="SFLDS00003">
    <property type="entry name" value="Haloacid_Dehalogenase"/>
    <property type="match status" value="1"/>
</dbReference>
<feature type="domain" description="P-type ATPase A" evidence="22">
    <location>
        <begin position="247"/>
        <end position="398"/>
    </location>
</feature>
<dbReference type="GO" id="GO:0140326">
    <property type="term" value="F:ATPase-coupled intramembrane lipid transporter activity"/>
    <property type="evidence" value="ECO:0007669"/>
    <property type="project" value="UniProtKB-EC"/>
</dbReference>
<keyword evidence="15" id="KW-0739">Sodium transport</keyword>
<dbReference type="Gene3D" id="3.40.1110.10">
    <property type="entry name" value="Calcium-transporting ATPase, cytoplasmic domain N"/>
    <property type="match status" value="1"/>
</dbReference>
<keyword evidence="10 21" id="KW-1278">Translocase</keyword>
<evidence type="ECO:0000256" key="16">
    <source>
        <dbReference type="ARBA" id="ARBA00034036"/>
    </source>
</evidence>
<keyword evidence="13" id="KW-0445">Lipid transport</keyword>
<dbReference type="GO" id="GO:0008554">
    <property type="term" value="F:P-type sodium transporter activity"/>
    <property type="evidence" value="ECO:0007669"/>
    <property type="project" value="UniProtKB-EC"/>
</dbReference>
<feature type="binding site" evidence="19">
    <location>
        <position position="673"/>
    </location>
    <ligand>
        <name>ATP</name>
        <dbReference type="ChEBI" id="CHEBI:30616"/>
    </ligand>
</feature>
<keyword evidence="8 19" id="KW-0067">ATP-binding</keyword>
<feature type="binding site" evidence="19">
    <location>
        <position position="509"/>
    </location>
    <ligand>
        <name>ATP</name>
        <dbReference type="ChEBI" id="CHEBI:30616"/>
    </ligand>
</feature>
<accession>A0A0H5QGP9</accession>
<dbReference type="GO" id="GO:0005524">
    <property type="term" value="F:ATP binding"/>
    <property type="evidence" value="ECO:0007669"/>
    <property type="project" value="UniProtKB-UniRule"/>
</dbReference>
<evidence type="ECO:0000256" key="6">
    <source>
        <dbReference type="ARBA" id="ARBA00022723"/>
    </source>
</evidence>
<comment type="cofactor">
    <cofactor evidence="1 20">
        <name>Mg(2+)</name>
        <dbReference type="ChEBI" id="CHEBI:18420"/>
    </cofactor>
</comment>
<evidence type="ECO:0000256" key="19">
    <source>
        <dbReference type="PIRSR" id="PIRSR606539-2"/>
    </source>
</evidence>
<dbReference type="Pfam" id="PF16212">
    <property type="entry name" value="PhoLip_ATPase_C"/>
    <property type="match status" value="1"/>
</dbReference>
<evidence type="ECO:0000256" key="3">
    <source>
        <dbReference type="ARBA" id="ARBA00008109"/>
    </source>
</evidence>
<dbReference type="Pfam" id="PF13246">
    <property type="entry name" value="Cation_ATPase"/>
    <property type="match status" value="1"/>
</dbReference>
<proteinExistence type="inferred from homology"/>
<dbReference type="SUPFAM" id="SSF81665">
    <property type="entry name" value="Calcium ATPase, transmembrane domain M"/>
    <property type="match status" value="1"/>
</dbReference>
<dbReference type="InterPro" id="IPR001757">
    <property type="entry name" value="P_typ_ATPase"/>
</dbReference>
<keyword evidence="15" id="KW-0406">Ion transport</keyword>
<feature type="domain" description="P-type ATPase N-terminal" evidence="23">
    <location>
        <begin position="161"/>
        <end position="215"/>
    </location>
</feature>
<dbReference type="GO" id="GO:0045332">
    <property type="term" value="P:phospholipid translocation"/>
    <property type="evidence" value="ECO:0007669"/>
    <property type="project" value="TreeGrafter"/>
</dbReference>
<feature type="binding site" evidence="19">
    <location>
        <position position="783"/>
    </location>
    <ligand>
        <name>ATP</name>
        <dbReference type="ChEBI" id="CHEBI:30616"/>
    </ligand>
</feature>
<feature type="transmembrane region" description="Helical" evidence="21">
    <location>
        <begin position="951"/>
        <end position="973"/>
    </location>
</feature>
<feature type="binding site" evidence="19">
    <location>
        <position position="893"/>
    </location>
    <ligand>
        <name>ATP</name>
        <dbReference type="ChEBI" id="CHEBI:30616"/>
    </ligand>
</feature>
<dbReference type="GO" id="GO:0000287">
    <property type="term" value="F:magnesium ion binding"/>
    <property type="evidence" value="ECO:0007669"/>
    <property type="project" value="UniProtKB-UniRule"/>
</dbReference>
<evidence type="ECO:0000256" key="8">
    <source>
        <dbReference type="ARBA" id="ARBA00022840"/>
    </source>
</evidence>
<dbReference type="FunFam" id="3.40.50.1000:FF:000009">
    <property type="entry name" value="Phospholipid-transporting ATPase"/>
    <property type="match status" value="1"/>
</dbReference>
<dbReference type="GO" id="GO:0006890">
    <property type="term" value="P:retrograde vesicle-mediated transport, Golgi to endoplasmic reticulum"/>
    <property type="evidence" value="ECO:0007669"/>
    <property type="project" value="TreeGrafter"/>
</dbReference>
<dbReference type="GO" id="GO:0006897">
    <property type="term" value="P:endocytosis"/>
    <property type="evidence" value="ECO:0007669"/>
    <property type="project" value="TreeGrafter"/>
</dbReference>
<name>A0A0H5QGP9_9EUKA</name>
<dbReference type="GO" id="GO:0005886">
    <property type="term" value="C:plasma membrane"/>
    <property type="evidence" value="ECO:0007669"/>
    <property type="project" value="TreeGrafter"/>
</dbReference>
<dbReference type="SFLD" id="SFLDG00002">
    <property type="entry name" value="C1.7:_P-type_atpase_like"/>
    <property type="match status" value="1"/>
</dbReference>
<dbReference type="Pfam" id="PF16209">
    <property type="entry name" value="PhoLip_ATPase_N"/>
    <property type="match status" value="1"/>
</dbReference>
<dbReference type="Gene3D" id="3.40.50.1000">
    <property type="entry name" value="HAD superfamily/HAD-like"/>
    <property type="match status" value="1"/>
</dbReference>
<feature type="transmembrane region" description="Helical" evidence="21">
    <location>
        <begin position="979"/>
        <end position="999"/>
    </location>
</feature>
<feature type="binding site" evidence="19">
    <location>
        <position position="782"/>
    </location>
    <ligand>
        <name>ATP</name>
        <dbReference type="ChEBI" id="CHEBI:30616"/>
    </ligand>
</feature>
<dbReference type="InterPro" id="IPR059000">
    <property type="entry name" value="ATPase_P-type_domA"/>
</dbReference>